<name>A0ABY8A3F8_9ACTN</name>
<evidence type="ECO:0000313" key="2">
    <source>
        <dbReference type="Proteomes" id="UP001218629"/>
    </source>
</evidence>
<dbReference type="EMBL" id="CP095749">
    <property type="protein sequence ID" value="WEB38759.1"/>
    <property type="molecule type" value="Genomic_DNA"/>
</dbReference>
<accession>A0ABY8A3F8</accession>
<protein>
    <recommendedName>
        <fullName evidence="3">Head-to-tail stopper</fullName>
    </recommendedName>
</protein>
<reference evidence="1 2" key="1">
    <citation type="submission" date="2022-03" db="EMBL/GenBank/DDBJ databases">
        <title>Streptomyces yunnanensis P86,complete genome.</title>
        <authorList>
            <person name="Chen S."/>
            <person name="Zhang Q."/>
        </authorList>
    </citation>
    <scope>NUCLEOTIDE SEQUENCE [LARGE SCALE GENOMIC DNA]</scope>
    <source>
        <strain evidence="1 2">P86</strain>
    </source>
</reference>
<evidence type="ECO:0000313" key="1">
    <source>
        <dbReference type="EMBL" id="WEB38759.1"/>
    </source>
</evidence>
<proteinExistence type="predicted"/>
<keyword evidence="2" id="KW-1185">Reference proteome</keyword>
<evidence type="ECO:0008006" key="3">
    <source>
        <dbReference type="Google" id="ProtNLM"/>
    </source>
</evidence>
<dbReference type="RefSeq" id="WP_275306519.1">
    <property type="nucleotide sequence ID" value="NZ_CP095749.1"/>
</dbReference>
<sequence length="110" mass="12559">MFDRYFVDPVAVYGTVLVRDVYEAHRERETSPRWSGLACVSPWKNKASDLKGDRDTAVQYATGYFPSGVEIQTTDLVGHEGDMWEVYGLAEDWRFGALKHVRVDLKKVVC</sequence>
<dbReference type="Proteomes" id="UP001218629">
    <property type="component" value="Chromosome"/>
</dbReference>
<gene>
    <name evidence="1" type="ORF">MOV08_05200</name>
</gene>
<organism evidence="1 2">
    <name type="scientific">Streptomyces yunnanensis</name>
    <dbReference type="NCBI Taxonomy" id="156453"/>
    <lineage>
        <taxon>Bacteria</taxon>
        <taxon>Bacillati</taxon>
        <taxon>Actinomycetota</taxon>
        <taxon>Actinomycetes</taxon>
        <taxon>Kitasatosporales</taxon>
        <taxon>Streptomycetaceae</taxon>
        <taxon>Streptomyces</taxon>
    </lineage>
</organism>